<dbReference type="OrthoDB" id="118550at2759"/>
<keyword evidence="9" id="KW-1185">Reference proteome</keyword>
<evidence type="ECO:0000256" key="5">
    <source>
        <dbReference type="ARBA" id="ARBA00023242"/>
    </source>
</evidence>
<keyword evidence="2" id="KW-0805">Transcription regulation</keyword>
<dbReference type="SUPFAM" id="SSF46689">
    <property type="entry name" value="Homeodomain-like"/>
    <property type="match status" value="1"/>
</dbReference>
<dbReference type="AlphaFoldDB" id="A0A6P5FQB9"/>
<reference evidence="9" key="1">
    <citation type="journal article" date="2015" name="Nat. Genet.">
        <title>The pineapple genome and the evolution of CAM photosynthesis.</title>
        <authorList>
            <person name="Ming R."/>
            <person name="VanBuren R."/>
            <person name="Wai C.M."/>
            <person name="Tang H."/>
            <person name="Schatz M.C."/>
            <person name="Bowers J.E."/>
            <person name="Lyons E."/>
            <person name="Wang M.L."/>
            <person name="Chen J."/>
            <person name="Biggers E."/>
            <person name="Zhang J."/>
            <person name="Huang L."/>
            <person name="Zhang L."/>
            <person name="Miao W."/>
            <person name="Zhang J."/>
            <person name="Ye Z."/>
            <person name="Miao C."/>
            <person name="Lin Z."/>
            <person name="Wang H."/>
            <person name="Zhou H."/>
            <person name="Yim W.C."/>
            <person name="Priest H.D."/>
            <person name="Zheng C."/>
            <person name="Woodhouse M."/>
            <person name="Edger P.P."/>
            <person name="Guyot R."/>
            <person name="Guo H.B."/>
            <person name="Guo H."/>
            <person name="Zheng G."/>
            <person name="Singh R."/>
            <person name="Sharma A."/>
            <person name="Min X."/>
            <person name="Zheng Y."/>
            <person name="Lee H."/>
            <person name="Gurtowski J."/>
            <person name="Sedlazeck F.J."/>
            <person name="Harkess A."/>
            <person name="McKain M.R."/>
            <person name="Liao Z."/>
            <person name="Fang J."/>
            <person name="Liu J."/>
            <person name="Zhang X."/>
            <person name="Zhang Q."/>
            <person name="Hu W."/>
            <person name="Qin Y."/>
            <person name="Wang K."/>
            <person name="Chen L.Y."/>
            <person name="Shirley N."/>
            <person name="Lin Y.R."/>
            <person name="Liu L.Y."/>
            <person name="Hernandez A.G."/>
            <person name="Wright C.L."/>
            <person name="Bulone V."/>
            <person name="Tuskan G.A."/>
            <person name="Heath K."/>
            <person name="Zee F."/>
            <person name="Moore P.H."/>
            <person name="Sunkar R."/>
            <person name="Leebens-Mack J.H."/>
            <person name="Mockler T."/>
            <person name="Bennetzen J.L."/>
            <person name="Freeling M."/>
            <person name="Sankoff D."/>
            <person name="Paterson A.H."/>
            <person name="Zhu X."/>
            <person name="Yang X."/>
            <person name="Smith J.A."/>
            <person name="Cushman J.C."/>
            <person name="Paull R.E."/>
            <person name="Yu Q."/>
        </authorList>
    </citation>
    <scope>NUCLEOTIDE SEQUENCE [LARGE SCALE GENOMIC DNA]</scope>
    <source>
        <strain evidence="9">cv. F153</strain>
    </source>
</reference>
<sequence length="302" mass="32525">MAEVKLFGVRIWGEGGGGGGEEDEDEVMRKSASMGNLASCAGAGAGAAAGAAAPAVDHAADGLDHLGYHSDCGIVDASPLRQRRRRRSHERKRGVPWTEEEHRTFLAGLEKLGKGDWRGISRNFVTTRTPTQVASHAQKYFLRQNNPSKKNRRSSLFDVVIHDQSVNSETPPISPKEEISHLDLEQNSIVGSTLVASTQIASPSLETSTISPLMTKLTLDLSAGTKDQAIPKKSPRVGKFLDRTITMFEASSSPDLLKLSLDHTHYPNNSSSESLSSEGSDLELTIAPPQPHNLAKLSISVI</sequence>
<evidence type="ECO:0000256" key="3">
    <source>
        <dbReference type="ARBA" id="ARBA00023125"/>
    </source>
</evidence>
<dbReference type="InterPro" id="IPR017930">
    <property type="entry name" value="Myb_dom"/>
</dbReference>
<dbReference type="CDD" id="cd00167">
    <property type="entry name" value="SANT"/>
    <property type="match status" value="1"/>
</dbReference>
<evidence type="ECO:0000313" key="9">
    <source>
        <dbReference type="Proteomes" id="UP000515123"/>
    </source>
</evidence>
<dbReference type="PANTHER" id="PTHR44191">
    <property type="entry name" value="TRANSCRIPTION FACTOR KUA1"/>
    <property type="match status" value="1"/>
</dbReference>
<proteinExistence type="predicted"/>
<evidence type="ECO:0000259" key="8">
    <source>
        <dbReference type="PROSITE" id="PS51294"/>
    </source>
</evidence>
<protein>
    <submittedName>
        <fullName evidence="10">Transcription factor MYB1R1-like isoform X1</fullName>
    </submittedName>
</protein>
<feature type="domain" description="HTH myb-type" evidence="8">
    <location>
        <begin position="89"/>
        <end position="145"/>
    </location>
</feature>
<dbReference type="GO" id="GO:0009723">
    <property type="term" value="P:response to ethylene"/>
    <property type="evidence" value="ECO:0007669"/>
    <property type="project" value="TreeGrafter"/>
</dbReference>
<keyword evidence="3" id="KW-0238">DNA-binding</keyword>
<keyword evidence="4" id="KW-0804">Transcription</keyword>
<dbReference type="GO" id="GO:0003700">
    <property type="term" value="F:DNA-binding transcription factor activity"/>
    <property type="evidence" value="ECO:0007669"/>
    <property type="project" value="UniProtKB-ARBA"/>
</dbReference>
<feature type="domain" description="Myb-like" evidence="6">
    <location>
        <begin position="89"/>
        <end position="141"/>
    </location>
</feature>
<evidence type="ECO:0000259" key="6">
    <source>
        <dbReference type="PROSITE" id="PS50090"/>
    </source>
</evidence>
<dbReference type="Pfam" id="PF00249">
    <property type="entry name" value="Myb_DNA-binding"/>
    <property type="match status" value="1"/>
</dbReference>
<dbReference type="InterPro" id="IPR006447">
    <property type="entry name" value="Myb_dom_plants"/>
</dbReference>
<dbReference type="InterPro" id="IPR009057">
    <property type="entry name" value="Homeodomain-like_sf"/>
</dbReference>
<dbReference type="InterPro" id="IPR001005">
    <property type="entry name" value="SANT/Myb"/>
</dbReference>
<dbReference type="PROSITE" id="PS51293">
    <property type="entry name" value="SANT"/>
    <property type="match status" value="1"/>
</dbReference>
<evidence type="ECO:0000313" key="10">
    <source>
        <dbReference type="RefSeq" id="XP_020095255.1"/>
    </source>
</evidence>
<keyword evidence="5" id="KW-0539">Nucleus</keyword>
<dbReference type="FunFam" id="1.10.10.60:FF:000009">
    <property type="entry name" value="transcription factor MYB1R1"/>
    <property type="match status" value="1"/>
</dbReference>
<evidence type="ECO:0000256" key="1">
    <source>
        <dbReference type="ARBA" id="ARBA00004123"/>
    </source>
</evidence>
<name>A0A6P5FQB9_ANACO</name>
<dbReference type="PROSITE" id="PS51294">
    <property type="entry name" value="HTH_MYB"/>
    <property type="match status" value="1"/>
</dbReference>
<accession>A0A6P5FQB9</accession>
<comment type="subcellular location">
    <subcellularLocation>
        <location evidence="1">Nucleus</location>
    </subcellularLocation>
</comment>
<dbReference type="Gene3D" id="1.10.10.60">
    <property type="entry name" value="Homeodomain-like"/>
    <property type="match status" value="1"/>
</dbReference>
<reference evidence="10" key="2">
    <citation type="submission" date="2025-08" db="UniProtKB">
        <authorList>
            <consortium name="RefSeq"/>
        </authorList>
    </citation>
    <scope>IDENTIFICATION</scope>
    <source>
        <tissue evidence="10">Leaf</tissue>
    </source>
</reference>
<feature type="domain" description="SANT" evidence="7">
    <location>
        <begin position="92"/>
        <end position="145"/>
    </location>
</feature>
<dbReference type="Proteomes" id="UP000515123">
    <property type="component" value="Linkage group 9"/>
</dbReference>
<dbReference type="NCBIfam" id="TIGR01557">
    <property type="entry name" value="myb_SHAQKYF"/>
    <property type="match status" value="1"/>
</dbReference>
<dbReference type="GO" id="GO:0009744">
    <property type="term" value="P:response to sucrose"/>
    <property type="evidence" value="ECO:0007669"/>
    <property type="project" value="UniProtKB-ARBA"/>
</dbReference>
<dbReference type="RefSeq" id="XP_020095255.1">
    <property type="nucleotide sequence ID" value="XM_020239666.1"/>
</dbReference>
<dbReference type="GO" id="GO:0005634">
    <property type="term" value="C:nucleus"/>
    <property type="evidence" value="ECO:0007669"/>
    <property type="project" value="UniProtKB-SubCell"/>
</dbReference>
<evidence type="ECO:0000259" key="7">
    <source>
        <dbReference type="PROSITE" id="PS51293"/>
    </source>
</evidence>
<gene>
    <name evidence="10" type="primary">LOC109714921</name>
</gene>
<evidence type="ECO:0000256" key="2">
    <source>
        <dbReference type="ARBA" id="ARBA00023015"/>
    </source>
</evidence>
<dbReference type="GO" id="GO:0003677">
    <property type="term" value="F:DNA binding"/>
    <property type="evidence" value="ECO:0007669"/>
    <property type="project" value="UniProtKB-KW"/>
</dbReference>
<dbReference type="Gramene" id="Aco017935.1.mrna1">
    <property type="protein sequence ID" value="Aco017935.1.mrna1"/>
    <property type="gene ID" value="Aco017935.1.path1"/>
</dbReference>
<dbReference type="PROSITE" id="PS50090">
    <property type="entry name" value="MYB_LIKE"/>
    <property type="match status" value="1"/>
</dbReference>
<dbReference type="SMART" id="SM00717">
    <property type="entry name" value="SANT"/>
    <property type="match status" value="1"/>
</dbReference>
<dbReference type="InterPro" id="IPR052245">
    <property type="entry name" value="Plant_Stress_Dev_TF"/>
</dbReference>
<organism evidence="9 10">
    <name type="scientific">Ananas comosus</name>
    <name type="common">Pineapple</name>
    <name type="synonym">Ananas ananas</name>
    <dbReference type="NCBI Taxonomy" id="4615"/>
    <lineage>
        <taxon>Eukaryota</taxon>
        <taxon>Viridiplantae</taxon>
        <taxon>Streptophyta</taxon>
        <taxon>Embryophyta</taxon>
        <taxon>Tracheophyta</taxon>
        <taxon>Spermatophyta</taxon>
        <taxon>Magnoliopsida</taxon>
        <taxon>Liliopsida</taxon>
        <taxon>Poales</taxon>
        <taxon>Bromeliaceae</taxon>
        <taxon>Bromelioideae</taxon>
        <taxon>Ananas</taxon>
    </lineage>
</organism>
<dbReference type="GeneID" id="109714921"/>
<dbReference type="GO" id="GO:0009739">
    <property type="term" value="P:response to gibberellin"/>
    <property type="evidence" value="ECO:0007669"/>
    <property type="project" value="TreeGrafter"/>
</dbReference>
<evidence type="ECO:0000256" key="4">
    <source>
        <dbReference type="ARBA" id="ARBA00023163"/>
    </source>
</evidence>
<dbReference type="InterPro" id="IPR017884">
    <property type="entry name" value="SANT_dom"/>
</dbReference>
<dbReference type="PANTHER" id="PTHR44191:SF61">
    <property type="entry name" value="OS08G0151000 PROTEIN"/>
    <property type="match status" value="1"/>
</dbReference>